<comment type="pathway">
    <text evidence="5">Amino-acid biosynthesis.</text>
</comment>
<evidence type="ECO:0000259" key="6">
    <source>
        <dbReference type="PROSITE" id="PS51171"/>
    </source>
</evidence>
<dbReference type="PROSITE" id="PS00858">
    <property type="entry name" value="PREPHENATE_DEHYDR_2"/>
    <property type="match status" value="1"/>
</dbReference>
<dbReference type="Pfam" id="PF00800">
    <property type="entry name" value="PDT"/>
    <property type="match status" value="1"/>
</dbReference>
<evidence type="ECO:0000259" key="7">
    <source>
        <dbReference type="PROSITE" id="PS51671"/>
    </source>
</evidence>
<gene>
    <name evidence="8" type="ORF">OU421_03430</name>
</gene>
<dbReference type="PANTHER" id="PTHR21022:SF19">
    <property type="entry name" value="PREPHENATE DEHYDRATASE-RELATED"/>
    <property type="match status" value="1"/>
</dbReference>
<dbReference type="Pfam" id="PF01842">
    <property type="entry name" value="ACT"/>
    <property type="match status" value="1"/>
</dbReference>
<keyword evidence="1" id="KW-0028">Amino-acid biosynthesis</keyword>
<dbReference type="GO" id="GO:0009094">
    <property type="term" value="P:L-phenylalanine biosynthetic process"/>
    <property type="evidence" value="ECO:0007669"/>
    <property type="project" value="UniProtKB-KW"/>
</dbReference>
<protein>
    <submittedName>
        <fullName evidence="8">ACT domain-containing protein</fullName>
    </submittedName>
</protein>
<evidence type="ECO:0000256" key="3">
    <source>
        <dbReference type="ARBA" id="ARBA00023222"/>
    </source>
</evidence>
<dbReference type="AlphaFoldDB" id="A0A9X9S5R4"/>
<dbReference type="InterPro" id="IPR002912">
    <property type="entry name" value="ACT_dom"/>
</dbReference>
<keyword evidence="2" id="KW-0057">Aromatic amino acid biosynthesis</keyword>
<sequence>MSLCCLGPEGTFSHEMARLLSDEDSDDILLLPTVTDVFRAVTEGRCDGVVPVENSDAGAVGPVMDGLSRFTVVITGEAYLSIHHHFAATVPAAEITTLYAHPQAHDQCLKFIDRLGVAVIHTESNSASAAMAAAHPGSGAITTEAAARMAGLPLRERDVQNTGNNTTRFLRISTRRPQTRPETGKCSLIIDPATDRPGLLYELLGVFDRQGLNLTRIESRPSKRGMGNYIFFVDVEIAPGLTEALEAVGGIASVKDLGWYGRLGEGV</sequence>
<evidence type="ECO:0000256" key="2">
    <source>
        <dbReference type="ARBA" id="ARBA00023141"/>
    </source>
</evidence>
<accession>A0A9X9S5R4</accession>
<dbReference type="GeneID" id="76834122"/>
<dbReference type="SUPFAM" id="SSF53850">
    <property type="entry name" value="Periplasmic binding protein-like II"/>
    <property type="match status" value="1"/>
</dbReference>
<evidence type="ECO:0000256" key="4">
    <source>
        <dbReference type="ARBA" id="ARBA00023239"/>
    </source>
</evidence>
<feature type="domain" description="Prephenate dehydratase" evidence="6">
    <location>
        <begin position="2"/>
        <end position="174"/>
    </location>
</feature>
<dbReference type="Gene3D" id="3.40.190.10">
    <property type="entry name" value="Periplasmic binding protein-like II"/>
    <property type="match status" value="2"/>
</dbReference>
<dbReference type="InterPro" id="IPR001086">
    <property type="entry name" value="Preph_deHydtase"/>
</dbReference>
<dbReference type="InterPro" id="IPR045865">
    <property type="entry name" value="ACT-like_dom_sf"/>
</dbReference>
<dbReference type="Proteomes" id="UP001163096">
    <property type="component" value="Chromosome"/>
</dbReference>
<keyword evidence="9" id="KW-1185">Reference proteome</keyword>
<dbReference type="PANTHER" id="PTHR21022">
    <property type="entry name" value="PREPHENATE DEHYDRATASE P PROTEIN"/>
    <property type="match status" value="1"/>
</dbReference>
<proteinExistence type="predicted"/>
<dbReference type="Gene3D" id="3.30.70.260">
    <property type="match status" value="1"/>
</dbReference>
<dbReference type="EMBL" id="CP113361">
    <property type="protein sequence ID" value="WAI01933.1"/>
    <property type="molecule type" value="Genomic_DNA"/>
</dbReference>
<evidence type="ECO:0000313" key="9">
    <source>
        <dbReference type="Proteomes" id="UP001163096"/>
    </source>
</evidence>
<dbReference type="InterPro" id="IPR018528">
    <property type="entry name" value="Preph_deHydtase_CS"/>
</dbReference>
<dbReference type="GO" id="GO:0004664">
    <property type="term" value="F:prephenate dehydratase activity"/>
    <property type="evidence" value="ECO:0007669"/>
    <property type="project" value="InterPro"/>
</dbReference>
<keyword evidence="4" id="KW-0456">Lyase</keyword>
<dbReference type="PROSITE" id="PS51671">
    <property type="entry name" value="ACT"/>
    <property type="match status" value="1"/>
</dbReference>
<dbReference type="RefSeq" id="WP_268187211.1">
    <property type="nucleotide sequence ID" value="NZ_CP113361.1"/>
</dbReference>
<dbReference type="KEGG" id="mou:OU421_03430"/>
<evidence type="ECO:0000256" key="5">
    <source>
        <dbReference type="ARBA" id="ARBA00029440"/>
    </source>
</evidence>
<dbReference type="GO" id="GO:0005737">
    <property type="term" value="C:cytoplasm"/>
    <property type="evidence" value="ECO:0007669"/>
    <property type="project" value="TreeGrafter"/>
</dbReference>
<name>A0A9X9S5R4_METOG</name>
<dbReference type="CDD" id="cd04905">
    <property type="entry name" value="ACT_CM-PDT"/>
    <property type="match status" value="1"/>
</dbReference>
<dbReference type="PROSITE" id="PS51171">
    <property type="entry name" value="PREPHENATE_DEHYDR_3"/>
    <property type="match status" value="1"/>
</dbReference>
<organism evidence="8 9">
    <name type="scientific">Methanogenium organophilum</name>
    <dbReference type="NCBI Taxonomy" id="2199"/>
    <lineage>
        <taxon>Archaea</taxon>
        <taxon>Methanobacteriati</taxon>
        <taxon>Methanobacteriota</taxon>
        <taxon>Stenosarchaea group</taxon>
        <taxon>Methanomicrobia</taxon>
        <taxon>Methanomicrobiales</taxon>
        <taxon>Methanomicrobiaceae</taxon>
        <taxon>Methanogenium</taxon>
    </lineage>
</organism>
<reference evidence="8" key="1">
    <citation type="submission" date="2022-11" db="EMBL/GenBank/DDBJ databases">
        <title>Complete genome sequence of Methanogenium organophilum DSM 3596.</title>
        <authorList>
            <person name="Chen S.-C."/>
            <person name="Lai S.-J."/>
            <person name="You Y.-T."/>
        </authorList>
    </citation>
    <scope>NUCLEOTIDE SEQUENCE</scope>
    <source>
        <strain evidence="8">DSM 3596</strain>
    </source>
</reference>
<feature type="domain" description="ACT" evidence="7">
    <location>
        <begin position="188"/>
        <end position="259"/>
    </location>
</feature>
<keyword evidence="3" id="KW-0584">Phenylalanine biosynthesis</keyword>
<evidence type="ECO:0000256" key="1">
    <source>
        <dbReference type="ARBA" id="ARBA00022605"/>
    </source>
</evidence>
<evidence type="ECO:0000313" key="8">
    <source>
        <dbReference type="EMBL" id="WAI01933.1"/>
    </source>
</evidence>
<dbReference type="SUPFAM" id="SSF55021">
    <property type="entry name" value="ACT-like"/>
    <property type="match status" value="1"/>
</dbReference>